<reference evidence="1 2" key="1">
    <citation type="journal article" date="2011" name="Front. Microbiol.">
        <title>Genomic signatures of strain selection and enhancement in Bacillus atrophaeus var. globigii, a historical biowarfare simulant.</title>
        <authorList>
            <person name="Gibbons H.S."/>
            <person name="Broomall S.M."/>
            <person name="McNew L.A."/>
            <person name="Daligault H."/>
            <person name="Chapman C."/>
            <person name="Bruce D."/>
            <person name="Karavis M."/>
            <person name="Krepps M."/>
            <person name="McGregor P.A."/>
            <person name="Hong C."/>
            <person name="Park K.H."/>
            <person name="Akmal A."/>
            <person name="Feldman A."/>
            <person name="Lin J.S."/>
            <person name="Chang W.E."/>
            <person name="Higgs B.W."/>
            <person name="Demirev P."/>
            <person name="Lindquist J."/>
            <person name="Liem A."/>
            <person name="Fochler E."/>
            <person name="Read T.D."/>
            <person name="Tapia R."/>
            <person name="Johnson S."/>
            <person name="Bishop-Lilly K.A."/>
            <person name="Detter C."/>
            <person name="Han C."/>
            <person name="Sozhamannan S."/>
            <person name="Rosenzweig C.N."/>
            <person name="Skowronski E.W."/>
        </authorList>
    </citation>
    <scope>NUCLEOTIDE SEQUENCE [LARGE SCALE GENOMIC DNA]</scope>
    <source>
        <strain evidence="1 2">AIT1</strain>
    </source>
</reference>
<accession>A0A432X9T7</accession>
<name>A0A432X9T7_9GAMM</name>
<sequence>MKYISKIMQASVPNSGLCCYIARCSFFLLALLTVACSDSQEALMEDYSKRIERLSQVPAVHSVQVLHPVPPQVSELRKTLPDVRISLLDSFRLSNCRLGQVVAERNSSLGKVMTPANQLLYEVEVTRALRDCLSQPANLSQQLKEDLASALASKERSLHLAIHNFLTTDDIWRQQFRVGSKGLPLHNQDDFTNTYIAISYFAHTLTLLAESPYHVDLDLSSWHTHVETLHRSQFLPAYWRTLAYMPAQLDAISVQLQQARSHIGCSPVARPQSAEYMHNVMMSLYIGQLQPALARWHHYGQQLEPELNQLLALVQKNAWRSHAQALGLGAVQKLQESTRQHTKQWQDLLQACRLTPHGNPINGA</sequence>
<dbReference type="RefSeq" id="WP_126756397.1">
    <property type="nucleotide sequence ID" value="NZ_PIPQ01000001.1"/>
</dbReference>
<gene>
    <name evidence="1" type="ORF">CWE15_02125</name>
</gene>
<dbReference type="OrthoDB" id="5760979at2"/>
<dbReference type="InterPro" id="IPR021431">
    <property type="entry name" value="DUF3080"/>
</dbReference>
<evidence type="ECO:0000313" key="1">
    <source>
        <dbReference type="EMBL" id="RUO44001.1"/>
    </source>
</evidence>
<protein>
    <recommendedName>
        <fullName evidence="3">DUF3080 domain-containing protein</fullName>
    </recommendedName>
</protein>
<comment type="caution">
    <text evidence="1">The sequence shown here is derived from an EMBL/GenBank/DDBJ whole genome shotgun (WGS) entry which is preliminary data.</text>
</comment>
<organism evidence="1 2">
    <name type="scientific">Aliidiomarina taiwanensis</name>
    <dbReference type="NCBI Taxonomy" id="946228"/>
    <lineage>
        <taxon>Bacteria</taxon>
        <taxon>Pseudomonadati</taxon>
        <taxon>Pseudomonadota</taxon>
        <taxon>Gammaproteobacteria</taxon>
        <taxon>Alteromonadales</taxon>
        <taxon>Idiomarinaceae</taxon>
        <taxon>Aliidiomarina</taxon>
    </lineage>
</organism>
<dbReference type="AlphaFoldDB" id="A0A432X9T7"/>
<keyword evidence="2" id="KW-1185">Reference proteome</keyword>
<evidence type="ECO:0008006" key="3">
    <source>
        <dbReference type="Google" id="ProtNLM"/>
    </source>
</evidence>
<dbReference type="Proteomes" id="UP000286976">
    <property type="component" value="Unassembled WGS sequence"/>
</dbReference>
<dbReference type="EMBL" id="PIPQ01000001">
    <property type="protein sequence ID" value="RUO44001.1"/>
    <property type="molecule type" value="Genomic_DNA"/>
</dbReference>
<dbReference type="Pfam" id="PF11279">
    <property type="entry name" value="DUF3080"/>
    <property type="match status" value="1"/>
</dbReference>
<proteinExistence type="predicted"/>
<evidence type="ECO:0000313" key="2">
    <source>
        <dbReference type="Proteomes" id="UP000286976"/>
    </source>
</evidence>